<keyword evidence="3 6" id="KW-1133">Transmembrane helix</keyword>
<dbReference type="Proteomes" id="UP000015464">
    <property type="component" value="Unassembled WGS sequence"/>
</dbReference>
<feature type="compositionally biased region" description="Polar residues" evidence="5">
    <location>
        <begin position="108"/>
        <end position="117"/>
    </location>
</feature>
<protein>
    <submittedName>
        <fullName evidence="8">ZIP zinc transporter 1</fullName>
    </submittedName>
</protein>
<feature type="transmembrane region" description="Helical" evidence="6">
    <location>
        <begin position="211"/>
        <end position="229"/>
    </location>
</feature>
<dbReference type="PANTHER" id="PTHR16950:SF16">
    <property type="entry name" value="ZINC TRANSPORTER ZIP13"/>
    <property type="match status" value="1"/>
</dbReference>
<keyword evidence="4 6" id="KW-0472">Membrane</keyword>
<dbReference type="Pfam" id="PF02535">
    <property type="entry name" value="Zip"/>
    <property type="match status" value="1"/>
</dbReference>
<keyword evidence="9" id="KW-1185">Reference proteome</keyword>
<dbReference type="eggNOG" id="KOG2693">
    <property type="taxonomic scope" value="Eukaryota"/>
</dbReference>
<organism evidence="8 9">
    <name type="scientific">Schizosaccharomyces cryophilus (strain OY26 / ATCC MYA-4695 / CBS 11777 / NBRC 106824 / NRRL Y48691)</name>
    <name type="common">Fission yeast</name>
    <dbReference type="NCBI Taxonomy" id="653667"/>
    <lineage>
        <taxon>Eukaryota</taxon>
        <taxon>Fungi</taxon>
        <taxon>Dikarya</taxon>
        <taxon>Ascomycota</taxon>
        <taxon>Taphrinomycotina</taxon>
        <taxon>Schizosaccharomycetes</taxon>
        <taxon>Schizosaccharomycetales</taxon>
        <taxon>Schizosaccharomycetaceae</taxon>
        <taxon>Schizosaccharomyces</taxon>
    </lineage>
</organism>
<feature type="chain" id="PRO_5004572949" evidence="7">
    <location>
        <begin position="24"/>
        <end position="491"/>
    </location>
</feature>
<evidence type="ECO:0000313" key="8">
    <source>
        <dbReference type="EMBL" id="EPY53187.1"/>
    </source>
</evidence>
<feature type="transmembrane region" description="Helical" evidence="6">
    <location>
        <begin position="150"/>
        <end position="169"/>
    </location>
</feature>
<feature type="transmembrane region" description="Helical" evidence="6">
    <location>
        <begin position="438"/>
        <end position="459"/>
    </location>
</feature>
<feature type="transmembrane region" description="Helical" evidence="6">
    <location>
        <begin position="386"/>
        <end position="406"/>
    </location>
</feature>
<name>S9X7S5_SCHCR</name>
<feature type="compositionally biased region" description="Basic and acidic residues" evidence="5">
    <location>
        <begin position="118"/>
        <end position="127"/>
    </location>
</feature>
<feature type="transmembrane region" description="Helical" evidence="6">
    <location>
        <begin position="471"/>
        <end position="490"/>
    </location>
</feature>
<dbReference type="HOGENOM" id="CLU_015114_0_0_1"/>
<evidence type="ECO:0000256" key="3">
    <source>
        <dbReference type="ARBA" id="ARBA00022989"/>
    </source>
</evidence>
<feature type="transmembrane region" description="Helical" evidence="6">
    <location>
        <begin position="181"/>
        <end position="199"/>
    </location>
</feature>
<dbReference type="InterPro" id="IPR003689">
    <property type="entry name" value="ZIP"/>
</dbReference>
<evidence type="ECO:0000256" key="2">
    <source>
        <dbReference type="ARBA" id="ARBA00022692"/>
    </source>
</evidence>
<evidence type="ECO:0000313" key="9">
    <source>
        <dbReference type="Proteomes" id="UP000015464"/>
    </source>
</evidence>
<evidence type="ECO:0000256" key="5">
    <source>
        <dbReference type="SAM" id="MobiDB-lite"/>
    </source>
</evidence>
<feature type="region of interest" description="Disordered" evidence="5">
    <location>
        <begin position="106"/>
        <end position="131"/>
    </location>
</feature>
<dbReference type="GO" id="GO:0016020">
    <property type="term" value="C:membrane"/>
    <property type="evidence" value="ECO:0007669"/>
    <property type="project" value="UniProtKB-SubCell"/>
</dbReference>
<dbReference type="STRING" id="653667.S9X7S5"/>
<dbReference type="GO" id="GO:0006882">
    <property type="term" value="P:intracellular zinc ion homeostasis"/>
    <property type="evidence" value="ECO:0007669"/>
    <property type="project" value="TreeGrafter"/>
</dbReference>
<accession>S9X7S5</accession>
<evidence type="ECO:0000256" key="1">
    <source>
        <dbReference type="ARBA" id="ARBA00004141"/>
    </source>
</evidence>
<evidence type="ECO:0000256" key="7">
    <source>
        <dbReference type="SAM" id="SignalP"/>
    </source>
</evidence>
<sequence>MWFGNGRWVGWLIAFSFFLAVQCLQEPLVQGRERESILAMEKMRYFNPERLQKIMDELVHNEPSLLSISKTGAGMSEVERKQTANDIRMVMESLRENEAYLESLKVSKGNTQEQGSSSKEKCEHSLSTDHPLSSSIKKKMEELFSFTPSVNGFFATFLTSIPPNIFILIVPKNLNTGSLNLFVALSAGSLLGDVFGHLLPEIYEKAEEDSSSTSSIVSILAGILLFFIMDKGLRILLSSNGHGGHHGHHVIQTKKKQEKVIPSSSTTQHERHDPSSRQLRKRRNENKKETKDVDDDDASIDSATQHDDDNEKLNGASSSEKTIAYLNLFSDCFHNFMDGLAITTSFFANTSIGITTTCAVFLHEIPAEIGDLAILMRNGYTKLQTFSFQLVTMFAGLLGSITSIWIHSAALASVAKDDATLPSQSSIAAFLLQLEDKLLPFSAGCFLYIACLGVFPELLELNTKQSKRTQFCYAVASLICIVIGFLFLVYI</sequence>
<feature type="compositionally biased region" description="Basic residues" evidence="5">
    <location>
        <begin position="246"/>
        <end position="257"/>
    </location>
</feature>
<dbReference type="OrthoDB" id="200954at2759"/>
<evidence type="ECO:0000256" key="4">
    <source>
        <dbReference type="ARBA" id="ARBA00023136"/>
    </source>
</evidence>
<dbReference type="RefSeq" id="XP_013021443.1">
    <property type="nucleotide sequence ID" value="XM_013165989.1"/>
</dbReference>
<evidence type="ECO:0000256" key="6">
    <source>
        <dbReference type="SAM" id="Phobius"/>
    </source>
</evidence>
<proteinExistence type="predicted"/>
<feature type="region of interest" description="Disordered" evidence="5">
    <location>
        <begin position="246"/>
        <end position="315"/>
    </location>
</feature>
<dbReference type="AlphaFoldDB" id="S9X7S5"/>
<dbReference type="PANTHER" id="PTHR16950">
    <property type="entry name" value="ZINC TRANSPORTER SLC39A7 HISTIDINE-RICH MEMBRANE PROTEIN KE4"/>
    <property type="match status" value="1"/>
</dbReference>
<dbReference type="EMBL" id="KE546988">
    <property type="protein sequence ID" value="EPY53187.1"/>
    <property type="molecule type" value="Genomic_DNA"/>
</dbReference>
<feature type="signal peptide" evidence="7">
    <location>
        <begin position="1"/>
        <end position="23"/>
    </location>
</feature>
<reference evidence="8 9" key="1">
    <citation type="journal article" date="2011" name="Science">
        <title>Comparative functional genomics of the fission yeasts.</title>
        <authorList>
            <person name="Rhind N."/>
            <person name="Chen Z."/>
            <person name="Yassour M."/>
            <person name="Thompson D.A."/>
            <person name="Haas B.J."/>
            <person name="Habib N."/>
            <person name="Wapinski I."/>
            <person name="Roy S."/>
            <person name="Lin M.F."/>
            <person name="Heiman D.I."/>
            <person name="Young S.K."/>
            <person name="Furuya K."/>
            <person name="Guo Y."/>
            <person name="Pidoux A."/>
            <person name="Chen H.M."/>
            <person name="Robbertse B."/>
            <person name="Goldberg J.M."/>
            <person name="Aoki K."/>
            <person name="Bayne E.H."/>
            <person name="Berlin A.M."/>
            <person name="Desjardins C.A."/>
            <person name="Dobbs E."/>
            <person name="Dukaj L."/>
            <person name="Fan L."/>
            <person name="FitzGerald M.G."/>
            <person name="French C."/>
            <person name="Gujja S."/>
            <person name="Hansen K."/>
            <person name="Keifenheim D."/>
            <person name="Levin J.Z."/>
            <person name="Mosher R.A."/>
            <person name="Mueller C.A."/>
            <person name="Pfiffner J."/>
            <person name="Priest M."/>
            <person name="Russ C."/>
            <person name="Smialowska A."/>
            <person name="Swoboda P."/>
            <person name="Sykes S.M."/>
            <person name="Vaughn M."/>
            <person name="Vengrova S."/>
            <person name="Yoder R."/>
            <person name="Zeng Q."/>
            <person name="Allshire R."/>
            <person name="Baulcombe D."/>
            <person name="Birren B.W."/>
            <person name="Brown W."/>
            <person name="Ekwall K."/>
            <person name="Kellis M."/>
            <person name="Leatherwood J."/>
            <person name="Levin H."/>
            <person name="Margalit H."/>
            <person name="Martienssen R."/>
            <person name="Nieduszynski C.A."/>
            <person name="Spatafora J.W."/>
            <person name="Friedman N."/>
            <person name="Dalgaard J.Z."/>
            <person name="Baumann P."/>
            <person name="Niki H."/>
            <person name="Regev A."/>
            <person name="Nusbaum C."/>
        </authorList>
    </citation>
    <scope>NUCLEOTIDE SEQUENCE [LARGE SCALE GENOMIC DNA]</scope>
    <source>
        <strain evidence="9">OY26 / ATCC MYA-4695 / CBS 11777 / NBRC 106824 / NRRL Y48691</strain>
    </source>
</reference>
<comment type="subcellular location">
    <subcellularLocation>
        <location evidence="1">Membrane</location>
        <topology evidence="1">Multi-pass membrane protein</topology>
    </subcellularLocation>
</comment>
<dbReference type="GO" id="GO:0005385">
    <property type="term" value="F:zinc ion transmembrane transporter activity"/>
    <property type="evidence" value="ECO:0007669"/>
    <property type="project" value="TreeGrafter"/>
</dbReference>
<dbReference type="GeneID" id="25038042"/>
<keyword evidence="2 6" id="KW-0812">Transmembrane</keyword>
<dbReference type="OMA" id="GMMYIVS"/>
<keyword evidence="7" id="KW-0732">Signal</keyword>
<gene>
    <name evidence="8" type="ORF">SPOG_03725</name>
</gene>